<gene>
    <name evidence="6" type="ORF">MNOR_LOCUS22141</name>
</gene>
<sequence>FQNLLYEVAHLKKEVRRCLESHSADQEIDLVAVKQFYQEAPESISRPAETKKDEHQQRLARLQWELEQRRGQTELFEKLTQEKESVGNMINEQETKLASLAPRINTILEATQPLQEALELPLDAKREQRRVSRLLPSPLYTLWVQASAYGEACDPNLKVEMWSSSAAADKLMALADKLEEDYPHSATGHDQSESADVELKTQAQNIRKVKQKVLKVTIQTLNNVLPLSIQITSKKNCSVTLSFHYLQCLRIVTVKCSVNVQEKPKTMLSDVVSGDHLLNSLFPGDTGTSSPNPATLYQLNRARINVAELFSFSVTGRPYHWAQALGGLTFSKPQQQTESSMEEDSRDSSVMPKLSSMESVRWEVSAEHMHMTVKAIRNRLLARMSLQSQLINLESATSTSSITVPAELLRQHFPGKISSELKSWRPMAWNDYNAAPSTQVLLASGIVNPQHILFKAKYERKNVILDAFVAISPDHPKTAPVFSLNLNWEGHHHSENNPHIRQMEIEINVHCEEMVSSSKDRLQLLPLLLHRLAMCLDIYTEATSAHTDAHSPDAQFHKEKIFFRPARGPERAHPFKYLPKLGVFAQR</sequence>
<dbReference type="EMBL" id="CAXKWB010018388">
    <property type="protein sequence ID" value="CAL4120856.1"/>
    <property type="molecule type" value="Genomic_DNA"/>
</dbReference>
<dbReference type="GO" id="GO:0003729">
    <property type="term" value="F:mRNA binding"/>
    <property type="evidence" value="ECO:0007669"/>
    <property type="project" value="TreeGrafter"/>
</dbReference>
<dbReference type="AlphaFoldDB" id="A0AAV2RB39"/>
<dbReference type="Pfam" id="PF09766">
    <property type="entry name" value="FmiP_Thoc5"/>
    <property type="match status" value="1"/>
</dbReference>
<evidence type="ECO:0000256" key="2">
    <source>
        <dbReference type="ARBA" id="ARBA00008044"/>
    </source>
</evidence>
<protein>
    <recommendedName>
        <fullName evidence="8">THO complex subunit 5</fullName>
    </recommendedName>
</protein>
<comment type="caution">
    <text evidence="6">The sequence shown here is derived from an EMBL/GenBank/DDBJ whole genome shotgun (WGS) entry which is preliminary data.</text>
</comment>
<evidence type="ECO:0000256" key="3">
    <source>
        <dbReference type="ARBA" id="ARBA00023242"/>
    </source>
</evidence>
<evidence type="ECO:0008006" key="8">
    <source>
        <dbReference type="Google" id="ProtNLM"/>
    </source>
</evidence>
<keyword evidence="7" id="KW-1185">Reference proteome</keyword>
<evidence type="ECO:0000256" key="4">
    <source>
        <dbReference type="SAM" id="Coils"/>
    </source>
</evidence>
<feature type="coiled-coil region" evidence="4">
    <location>
        <begin position="52"/>
        <end position="96"/>
    </location>
</feature>
<dbReference type="PANTHER" id="PTHR13375:SF3">
    <property type="entry name" value="THO COMPLEX SUBUNIT 5 HOMOLOG"/>
    <property type="match status" value="1"/>
</dbReference>
<dbReference type="GO" id="GO:0000445">
    <property type="term" value="C:THO complex part of transcription export complex"/>
    <property type="evidence" value="ECO:0007669"/>
    <property type="project" value="TreeGrafter"/>
</dbReference>
<evidence type="ECO:0000313" key="6">
    <source>
        <dbReference type="EMBL" id="CAL4120856.1"/>
    </source>
</evidence>
<feature type="region of interest" description="Disordered" evidence="5">
    <location>
        <begin position="333"/>
        <end position="352"/>
    </location>
</feature>
<dbReference type="Proteomes" id="UP001497623">
    <property type="component" value="Unassembled WGS sequence"/>
</dbReference>
<evidence type="ECO:0000313" key="7">
    <source>
        <dbReference type="Proteomes" id="UP001497623"/>
    </source>
</evidence>
<feature type="non-terminal residue" evidence="6">
    <location>
        <position position="1"/>
    </location>
</feature>
<dbReference type="InterPro" id="IPR019163">
    <property type="entry name" value="THO_Thoc5"/>
</dbReference>
<evidence type="ECO:0000256" key="5">
    <source>
        <dbReference type="SAM" id="MobiDB-lite"/>
    </source>
</evidence>
<dbReference type="PANTHER" id="PTHR13375">
    <property type="entry name" value="FMS INTERACTING PROTEIN"/>
    <property type="match status" value="1"/>
</dbReference>
<name>A0AAV2RB39_MEGNR</name>
<keyword evidence="4" id="KW-0175">Coiled coil</keyword>
<accession>A0AAV2RB39</accession>
<comment type="similarity">
    <text evidence="2">Belongs to the THOC5 family.</text>
</comment>
<evidence type="ECO:0000256" key="1">
    <source>
        <dbReference type="ARBA" id="ARBA00004123"/>
    </source>
</evidence>
<dbReference type="GO" id="GO:0006406">
    <property type="term" value="P:mRNA export from nucleus"/>
    <property type="evidence" value="ECO:0007669"/>
    <property type="project" value="TreeGrafter"/>
</dbReference>
<proteinExistence type="inferred from homology"/>
<feature type="non-terminal residue" evidence="6">
    <location>
        <position position="587"/>
    </location>
</feature>
<organism evidence="6 7">
    <name type="scientific">Meganyctiphanes norvegica</name>
    <name type="common">Northern krill</name>
    <name type="synonym">Thysanopoda norvegica</name>
    <dbReference type="NCBI Taxonomy" id="48144"/>
    <lineage>
        <taxon>Eukaryota</taxon>
        <taxon>Metazoa</taxon>
        <taxon>Ecdysozoa</taxon>
        <taxon>Arthropoda</taxon>
        <taxon>Crustacea</taxon>
        <taxon>Multicrustacea</taxon>
        <taxon>Malacostraca</taxon>
        <taxon>Eumalacostraca</taxon>
        <taxon>Eucarida</taxon>
        <taxon>Euphausiacea</taxon>
        <taxon>Euphausiidae</taxon>
        <taxon>Meganyctiphanes</taxon>
    </lineage>
</organism>
<comment type="subcellular location">
    <subcellularLocation>
        <location evidence="1">Nucleus</location>
    </subcellularLocation>
</comment>
<keyword evidence="3" id="KW-0539">Nucleus</keyword>
<reference evidence="6 7" key="1">
    <citation type="submission" date="2024-05" db="EMBL/GenBank/DDBJ databases">
        <authorList>
            <person name="Wallberg A."/>
        </authorList>
    </citation>
    <scope>NUCLEOTIDE SEQUENCE [LARGE SCALE GENOMIC DNA]</scope>
</reference>